<dbReference type="Proteomes" id="UP000005697">
    <property type="component" value="Unassembled WGS sequence"/>
</dbReference>
<evidence type="ECO:0000313" key="3">
    <source>
        <dbReference type="Proteomes" id="UP000005697"/>
    </source>
</evidence>
<protein>
    <submittedName>
        <fullName evidence="2">Uncharacterized protein</fullName>
    </submittedName>
</protein>
<dbReference type="HOGENOM" id="CLU_893881_0_0_10"/>
<organism evidence="2 3">
    <name type="scientific">Prevotella multiformis DSM 16608</name>
    <dbReference type="NCBI Taxonomy" id="888743"/>
    <lineage>
        <taxon>Bacteria</taxon>
        <taxon>Pseudomonadati</taxon>
        <taxon>Bacteroidota</taxon>
        <taxon>Bacteroidia</taxon>
        <taxon>Bacteroidales</taxon>
        <taxon>Prevotellaceae</taxon>
        <taxon>Prevotella</taxon>
    </lineage>
</organism>
<keyword evidence="1" id="KW-0732">Signal</keyword>
<reference evidence="2 3" key="1">
    <citation type="submission" date="2011-01" db="EMBL/GenBank/DDBJ databases">
        <authorList>
            <person name="Muzny D."/>
            <person name="Qin X."/>
            <person name="Deng J."/>
            <person name="Jiang H."/>
            <person name="Liu Y."/>
            <person name="Qu J."/>
            <person name="Song X.-Z."/>
            <person name="Zhang L."/>
            <person name="Thornton R."/>
            <person name="Coyle M."/>
            <person name="Francisco L."/>
            <person name="Jackson L."/>
            <person name="Javaid M."/>
            <person name="Korchina V."/>
            <person name="Kovar C."/>
            <person name="Mata R."/>
            <person name="Mathew T."/>
            <person name="Ngo R."/>
            <person name="Nguyen L."/>
            <person name="Nguyen N."/>
            <person name="Okwuonu G."/>
            <person name="Ongeri F."/>
            <person name="Pham C."/>
            <person name="Simmons D."/>
            <person name="Wilczek-Boney K."/>
            <person name="Hale W."/>
            <person name="Jakkamsetti A."/>
            <person name="Pham P."/>
            <person name="Ruth R."/>
            <person name="San Lucas F."/>
            <person name="Warren J."/>
            <person name="Zhang J."/>
            <person name="Zhao Z."/>
            <person name="Zhou C."/>
            <person name="Zhu D."/>
            <person name="Lee S."/>
            <person name="Bess C."/>
            <person name="Blankenburg K."/>
            <person name="Forbes L."/>
            <person name="Fu Q."/>
            <person name="Gubbala S."/>
            <person name="Hirani K."/>
            <person name="Jayaseelan J.C."/>
            <person name="Lara F."/>
            <person name="Munidasa M."/>
            <person name="Palculict T."/>
            <person name="Patil S."/>
            <person name="Pu L.-L."/>
            <person name="Saada N."/>
            <person name="Tang L."/>
            <person name="Weissenberger G."/>
            <person name="Zhu Y."/>
            <person name="Hemphill L."/>
            <person name="Shang Y."/>
            <person name="Youmans B."/>
            <person name="Ayvaz T."/>
            <person name="Ross M."/>
            <person name="Santibanez J."/>
            <person name="Aqrawi P."/>
            <person name="Gross S."/>
            <person name="Joshi V."/>
            <person name="Fowler G."/>
            <person name="Nazareth L."/>
            <person name="Reid J."/>
            <person name="Worley K."/>
            <person name="Petrosino J."/>
            <person name="Highlander S."/>
            <person name="Gibbs R."/>
        </authorList>
    </citation>
    <scope>NUCLEOTIDE SEQUENCE [LARGE SCALE GENOMIC DNA]</scope>
    <source>
        <strain evidence="2 3">DSM 16608</strain>
    </source>
</reference>
<dbReference type="STRING" id="888743.HMPREF9141_1272"/>
<dbReference type="OrthoDB" id="1086355at2"/>
<sequence length="311" mass="34649">MKKTFLTFALLLAVTALSAQTLLKVSLQKGDKATYENVTSIGMTAPMGGGSQSVKVTNRTFVEVKDATPDGYKVEFLTKDTKTEGNTELAYQVGDRLSRFVDNVPLLFQTDVNGGLQKLLNYEEVVGKMTRAALAEIDSTYKKNPDMEKVSPKAKMIMALNDLFSEKSVTDNFKEKSLFNLYGKTLKTGDKEDKEIQGIKSIVSYEVSNILGMLTVVSQSKANMGEKDVKAFLIGNMKKMGMGEEVTSQIENNWEQMKAMGMTDIDFNGTDTYHFLKNGWLNDQTGKGKMKMMGMNMEMESTSKLIEHSWK</sequence>
<proteinExistence type="predicted"/>
<dbReference type="AlphaFoldDB" id="F0F6Q0"/>
<name>F0F6Q0_9BACT</name>
<evidence type="ECO:0000256" key="1">
    <source>
        <dbReference type="SAM" id="SignalP"/>
    </source>
</evidence>
<dbReference type="EMBL" id="AEWX01000017">
    <property type="protein sequence ID" value="EGC20332.1"/>
    <property type="molecule type" value="Genomic_DNA"/>
</dbReference>
<dbReference type="RefSeq" id="WP_007368799.1">
    <property type="nucleotide sequence ID" value="NZ_GL872283.1"/>
</dbReference>
<keyword evidence="3" id="KW-1185">Reference proteome</keyword>
<comment type="caution">
    <text evidence="2">The sequence shown here is derived from an EMBL/GenBank/DDBJ whole genome shotgun (WGS) entry which is preliminary data.</text>
</comment>
<gene>
    <name evidence="2" type="ORF">HMPREF9141_1272</name>
</gene>
<feature type="chain" id="PRO_5003247789" evidence="1">
    <location>
        <begin position="20"/>
        <end position="311"/>
    </location>
</feature>
<feature type="signal peptide" evidence="1">
    <location>
        <begin position="1"/>
        <end position="19"/>
    </location>
</feature>
<accession>F0F6Q0</accession>
<evidence type="ECO:0000313" key="2">
    <source>
        <dbReference type="EMBL" id="EGC20332.1"/>
    </source>
</evidence>